<feature type="non-terminal residue" evidence="2">
    <location>
        <position position="115"/>
    </location>
</feature>
<sequence length="115" mass="12777">MSPGKAMPATPKQVPMLHISPFEELQDENFSSSRPHPAGQHVSDRVAAEHRVPPDHVKMNRSCYIIANSDARLKAALAAHGIDYAKDESEEGLEIFRTVARELDRMLNEEADAET</sequence>
<feature type="region of interest" description="Disordered" evidence="1">
    <location>
        <begin position="25"/>
        <end position="54"/>
    </location>
</feature>
<dbReference type="AlphaFoldDB" id="A0A9P6PKZ1"/>
<gene>
    <name evidence="2" type="ORF">DFQ27_001315</name>
</gene>
<feature type="compositionally biased region" description="Basic and acidic residues" evidence="1">
    <location>
        <begin position="42"/>
        <end position="54"/>
    </location>
</feature>
<reference evidence="2" key="1">
    <citation type="journal article" date="2020" name="Fungal Divers.">
        <title>Resolving the Mortierellaceae phylogeny through synthesis of multi-gene phylogenetics and phylogenomics.</title>
        <authorList>
            <person name="Vandepol N."/>
            <person name="Liber J."/>
            <person name="Desiro A."/>
            <person name="Na H."/>
            <person name="Kennedy M."/>
            <person name="Barry K."/>
            <person name="Grigoriev I.V."/>
            <person name="Miller A.N."/>
            <person name="O'Donnell K."/>
            <person name="Stajich J.E."/>
            <person name="Bonito G."/>
        </authorList>
    </citation>
    <scope>NUCLEOTIDE SEQUENCE</scope>
    <source>
        <strain evidence="2">BC1065</strain>
    </source>
</reference>
<protein>
    <submittedName>
        <fullName evidence="2">Uncharacterized protein</fullName>
    </submittedName>
</protein>
<accession>A0A9P6PKZ1</accession>
<dbReference type="EMBL" id="JAAAJB010001426">
    <property type="protein sequence ID" value="KAG0247988.1"/>
    <property type="molecule type" value="Genomic_DNA"/>
</dbReference>
<evidence type="ECO:0000313" key="2">
    <source>
        <dbReference type="EMBL" id="KAG0247988.1"/>
    </source>
</evidence>
<name>A0A9P6PKZ1_9FUNG</name>
<evidence type="ECO:0000256" key="1">
    <source>
        <dbReference type="SAM" id="MobiDB-lite"/>
    </source>
</evidence>
<evidence type="ECO:0000313" key="3">
    <source>
        <dbReference type="Proteomes" id="UP000807716"/>
    </source>
</evidence>
<comment type="caution">
    <text evidence="2">The sequence shown here is derived from an EMBL/GenBank/DDBJ whole genome shotgun (WGS) entry which is preliminary data.</text>
</comment>
<dbReference type="Proteomes" id="UP000807716">
    <property type="component" value="Unassembled WGS sequence"/>
</dbReference>
<keyword evidence="3" id="KW-1185">Reference proteome</keyword>
<proteinExistence type="predicted"/>
<organism evidence="2 3">
    <name type="scientific">Actinomortierella ambigua</name>
    <dbReference type="NCBI Taxonomy" id="1343610"/>
    <lineage>
        <taxon>Eukaryota</taxon>
        <taxon>Fungi</taxon>
        <taxon>Fungi incertae sedis</taxon>
        <taxon>Mucoromycota</taxon>
        <taxon>Mortierellomycotina</taxon>
        <taxon>Mortierellomycetes</taxon>
        <taxon>Mortierellales</taxon>
        <taxon>Mortierellaceae</taxon>
        <taxon>Actinomortierella</taxon>
    </lineage>
</organism>